<dbReference type="PRINTS" id="PR00081">
    <property type="entry name" value="GDHRDH"/>
</dbReference>
<dbReference type="InterPro" id="IPR002347">
    <property type="entry name" value="SDR_fam"/>
</dbReference>
<dbReference type="Gene3D" id="3.40.50.720">
    <property type="entry name" value="NAD(P)-binding Rossmann-like Domain"/>
    <property type="match status" value="1"/>
</dbReference>
<sequence length="306" mass="31286">MTASPSTVTAGSESSAAGSVWFVTGSSRGLGRSLAEAALAAGHRVAATARDPRTLDDLVAAHPDRVLALALDVTDDAAAQAAVAATLERFGRIDVLVNNAGYADLGSVEDTTLESFRRQIDTNLFGVITVTKAVLPLLRRQGSGRIIQISSVGGRSSTPGLSAYQSAKWAVGGFTEVLAKEIAPLGLFATAIEPGGMRTDWAGSSMTLAPVTPGYEETVGAMAVLHDGESLAASDPAKVAQLVLTVASLENPPVRLLSGSDAVLYSGMNAEALAASDAAWRDLSVSTDADDATAEHLDPLGAGREA</sequence>
<dbReference type="NCBIfam" id="NF006114">
    <property type="entry name" value="PRK08263.1"/>
    <property type="match status" value="1"/>
</dbReference>
<dbReference type="PANTHER" id="PTHR43976">
    <property type="entry name" value="SHORT CHAIN DEHYDROGENASE"/>
    <property type="match status" value="1"/>
</dbReference>
<dbReference type="SUPFAM" id="SSF51735">
    <property type="entry name" value="NAD(P)-binding Rossmann-fold domains"/>
    <property type="match status" value="1"/>
</dbReference>
<name>A0ABP8WDH8_9MICO</name>
<reference evidence="6" key="1">
    <citation type="journal article" date="2019" name="Int. J. Syst. Evol. Microbiol.">
        <title>The Global Catalogue of Microorganisms (GCM) 10K type strain sequencing project: providing services to taxonomists for standard genome sequencing and annotation.</title>
        <authorList>
            <consortium name="The Broad Institute Genomics Platform"/>
            <consortium name="The Broad Institute Genome Sequencing Center for Infectious Disease"/>
            <person name="Wu L."/>
            <person name="Ma J."/>
        </authorList>
    </citation>
    <scope>NUCLEOTIDE SEQUENCE [LARGE SCALE GENOMIC DNA]</scope>
    <source>
        <strain evidence="6">JCM 18956</strain>
    </source>
</reference>
<dbReference type="EMBL" id="BAABLM010000011">
    <property type="protein sequence ID" value="GAA4685434.1"/>
    <property type="molecule type" value="Genomic_DNA"/>
</dbReference>
<comment type="similarity">
    <text evidence="1 3">Belongs to the short-chain dehydrogenases/reductases (SDR) family.</text>
</comment>
<evidence type="ECO:0000256" key="1">
    <source>
        <dbReference type="ARBA" id="ARBA00006484"/>
    </source>
</evidence>
<comment type="caution">
    <text evidence="5">The sequence shown here is derived from an EMBL/GenBank/DDBJ whole genome shotgun (WGS) entry which is preliminary data.</text>
</comment>
<dbReference type="InterPro" id="IPR051911">
    <property type="entry name" value="SDR_oxidoreductase"/>
</dbReference>
<evidence type="ECO:0000259" key="4">
    <source>
        <dbReference type="SMART" id="SM00822"/>
    </source>
</evidence>
<dbReference type="SMART" id="SM00822">
    <property type="entry name" value="PKS_KR"/>
    <property type="match status" value="1"/>
</dbReference>
<evidence type="ECO:0000256" key="2">
    <source>
        <dbReference type="ARBA" id="ARBA00023002"/>
    </source>
</evidence>
<evidence type="ECO:0000256" key="3">
    <source>
        <dbReference type="RuleBase" id="RU000363"/>
    </source>
</evidence>
<dbReference type="RefSeq" id="WP_345377212.1">
    <property type="nucleotide sequence ID" value="NZ_BAABLM010000011.1"/>
</dbReference>
<keyword evidence="2" id="KW-0560">Oxidoreductase</keyword>
<dbReference type="Pfam" id="PF00106">
    <property type="entry name" value="adh_short"/>
    <property type="match status" value="1"/>
</dbReference>
<dbReference type="InterPro" id="IPR036291">
    <property type="entry name" value="NAD(P)-bd_dom_sf"/>
</dbReference>
<accession>A0ABP8WDH8</accession>
<gene>
    <name evidence="5" type="ORF">GCM10025780_34790</name>
</gene>
<dbReference type="Proteomes" id="UP001501295">
    <property type="component" value="Unassembled WGS sequence"/>
</dbReference>
<protein>
    <submittedName>
        <fullName evidence="5">SDR family NAD(P)-dependent oxidoreductase</fullName>
    </submittedName>
</protein>
<evidence type="ECO:0000313" key="6">
    <source>
        <dbReference type="Proteomes" id="UP001501295"/>
    </source>
</evidence>
<dbReference type="CDD" id="cd05374">
    <property type="entry name" value="17beta-HSD-like_SDR_c"/>
    <property type="match status" value="1"/>
</dbReference>
<evidence type="ECO:0000313" key="5">
    <source>
        <dbReference type="EMBL" id="GAA4685434.1"/>
    </source>
</evidence>
<keyword evidence="6" id="KW-1185">Reference proteome</keyword>
<dbReference type="PANTHER" id="PTHR43976:SF16">
    <property type="entry name" value="SHORT-CHAIN DEHYDROGENASE_REDUCTASE FAMILY PROTEIN"/>
    <property type="match status" value="1"/>
</dbReference>
<organism evidence="5 6">
    <name type="scientific">Frondihabitans cladoniiphilus</name>
    <dbReference type="NCBI Taxonomy" id="715785"/>
    <lineage>
        <taxon>Bacteria</taxon>
        <taxon>Bacillati</taxon>
        <taxon>Actinomycetota</taxon>
        <taxon>Actinomycetes</taxon>
        <taxon>Micrococcales</taxon>
        <taxon>Microbacteriaceae</taxon>
        <taxon>Frondihabitans</taxon>
    </lineage>
</organism>
<feature type="domain" description="Ketoreductase" evidence="4">
    <location>
        <begin position="19"/>
        <end position="204"/>
    </location>
</feature>
<dbReference type="PRINTS" id="PR00080">
    <property type="entry name" value="SDRFAMILY"/>
</dbReference>
<dbReference type="InterPro" id="IPR057326">
    <property type="entry name" value="KR_dom"/>
</dbReference>
<proteinExistence type="inferred from homology"/>